<name>A0AAV2YM96_9STRA</name>
<feature type="compositionally biased region" description="Basic residues" evidence="1">
    <location>
        <begin position="48"/>
        <end position="59"/>
    </location>
</feature>
<protein>
    <submittedName>
        <fullName evidence="2">Uncharacterized protein</fullName>
    </submittedName>
</protein>
<keyword evidence="3" id="KW-1185">Reference proteome</keyword>
<proteinExistence type="predicted"/>
<evidence type="ECO:0000256" key="1">
    <source>
        <dbReference type="SAM" id="MobiDB-lite"/>
    </source>
</evidence>
<sequence length="83" mass="9559">MNFTAWWRTNEGRHDFNELNGTMCRFSDDIQCLVIAAHAGSRIVAGHARQKVRSRRASRRLSTPPGRTAIKRTNSFAKYYMTN</sequence>
<accession>A0AAV2YM96</accession>
<organism evidence="2 3">
    <name type="scientific">Lagenidium giganteum</name>
    <dbReference type="NCBI Taxonomy" id="4803"/>
    <lineage>
        <taxon>Eukaryota</taxon>
        <taxon>Sar</taxon>
        <taxon>Stramenopiles</taxon>
        <taxon>Oomycota</taxon>
        <taxon>Peronosporomycetes</taxon>
        <taxon>Pythiales</taxon>
        <taxon>Pythiaceae</taxon>
    </lineage>
</organism>
<comment type="caution">
    <text evidence="2">The sequence shown here is derived from an EMBL/GenBank/DDBJ whole genome shotgun (WGS) entry which is preliminary data.</text>
</comment>
<gene>
    <name evidence="2" type="ORF">N0F65_006329</name>
</gene>
<dbReference type="EMBL" id="DAKRPA010000192">
    <property type="protein sequence ID" value="DAZ95732.1"/>
    <property type="molecule type" value="Genomic_DNA"/>
</dbReference>
<reference evidence="2" key="1">
    <citation type="submission" date="2022-11" db="EMBL/GenBank/DDBJ databases">
        <authorList>
            <person name="Morgan W.R."/>
            <person name="Tartar A."/>
        </authorList>
    </citation>
    <scope>NUCLEOTIDE SEQUENCE</scope>
    <source>
        <strain evidence="2">ARSEF 373</strain>
    </source>
</reference>
<dbReference type="Proteomes" id="UP001146120">
    <property type="component" value="Unassembled WGS sequence"/>
</dbReference>
<evidence type="ECO:0000313" key="2">
    <source>
        <dbReference type="EMBL" id="DAZ95732.1"/>
    </source>
</evidence>
<dbReference type="AlphaFoldDB" id="A0AAV2YM96"/>
<reference evidence="2" key="2">
    <citation type="journal article" date="2023" name="Microbiol Resour">
        <title>Decontamination and Annotation of the Draft Genome Sequence of the Oomycete Lagenidium giganteum ARSEF 373.</title>
        <authorList>
            <person name="Morgan W.R."/>
            <person name="Tartar A."/>
        </authorList>
    </citation>
    <scope>NUCLEOTIDE SEQUENCE</scope>
    <source>
        <strain evidence="2">ARSEF 373</strain>
    </source>
</reference>
<feature type="region of interest" description="Disordered" evidence="1">
    <location>
        <begin position="46"/>
        <end position="69"/>
    </location>
</feature>
<evidence type="ECO:0000313" key="3">
    <source>
        <dbReference type="Proteomes" id="UP001146120"/>
    </source>
</evidence>